<protein>
    <recommendedName>
        <fullName evidence="2">Lipoprotein</fullName>
    </recommendedName>
</protein>
<comment type="caution">
    <text evidence="1">The sequence shown here is derived from an EMBL/GenBank/DDBJ whole genome shotgun (WGS) entry which is preliminary data.</text>
</comment>
<reference evidence="1" key="1">
    <citation type="journal article" date="2015" name="Nature">
        <title>Complex archaea that bridge the gap between prokaryotes and eukaryotes.</title>
        <authorList>
            <person name="Spang A."/>
            <person name="Saw J.H."/>
            <person name="Jorgensen S.L."/>
            <person name="Zaremba-Niedzwiedzka K."/>
            <person name="Martijn J."/>
            <person name="Lind A.E."/>
            <person name="van Eijk R."/>
            <person name="Schleper C."/>
            <person name="Guy L."/>
            <person name="Ettema T.J."/>
        </authorList>
    </citation>
    <scope>NUCLEOTIDE SEQUENCE</scope>
</reference>
<gene>
    <name evidence="1" type="ORF">LCGC14_2297720</name>
</gene>
<dbReference type="AlphaFoldDB" id="A0A0F9DBZ9"/>
<evidence type="ECO:0008006" key="2">
    <source>
        <dbReference type="Google" id="ProtNLM"/>
    </source>
</evidence>
<proteinExistence type="predicted"/>
<organism evidence="1">
    <name type="scientific">marine sediment metagenome</name>
    <dbReference type="NCBI Taxonomy" id="412755"/>
    <lineage>
        <taxon>unclassified sequences</taxon>
        <taxon>metagenomes</taxon>
        <taxon>ecological metagenomes</taxon>
    </lineage>
</organism>
<evidence type="ECO:0000313" key="1">
    <source>
        <dbReference type="EMBL" id="KKL51216.1"/>
    </source>
</evidence>
<name>A0A0F9DBZ9_9ZZZZ</name>
<dbReference type="PROSITE" id="PS51257">
    <property type="entry name" value="PROKAR_LIPOPROTEIN"/>
    <property type="match status" value="1"/>
</dbReference>
<dbReference type="EMBL" id="LAZR01032327">
    <property type="protein sequence ID" value="KKL51216.1"/>
    <property type="molecule type" value="Genomic_DNA"/>
</dbReference>
<sequence>MKSVLIAIGLLVVLSGCAFPPKPSTPPGKPFVSGGCAYWPDGDYFDCYFEHDKDLSFFLTLDCHIF</sequence>
<accession>A0A0F9DBZ9</accession>